<dbReference type="PANTHER" id="PTHR14413">
    <property type="entry name" value="RIBOSOMAL PROTEIN L17"/>
    <property type="match status" value="1"/>
</dbReference>
<protein>
    <recommendedName>
        <fullName evidence="4">Large ribosomal subunit protein bL17</fullName>
    </recommendedName>
</protein>
<evidence type="ECO:0000256" key="3">
    <source>
        <dbReference type="ARBA" id="ARBA00023274"/>
    </source>
</evidence>
<dbReference type="GO" id="GO:0003735">
    <property type="term" value="F:structural constituent of ribosome"/>
    <property type="evidence" value="ECO:0007669"/>
    <property type="project" value="InterPro"/>
</dbReference>
<dbReference type="Gene3D" id="3.90.1030.10">
    <property type="entry name" value="Ribosomal protein L17"/>
    <property type="match status" value="1"/>
</dbReference>
<comment type="caution">
    <text evidence="6">The sequence shown here is derived from an EMBL/GenBank/DDBJ whole genome shotgun (WGS) entry which is preliminary data.</text>
</comment>
<dbReference type="EMBL" id="PFBY01000009">
    <property type="protein sequence ID" value="PIR76726.1"/>
    <property type="molecule type" value="Genomic_DNA"/>
</dbReference>
<dbReference type="Proteomes" id="UP000231530">
    <property type="component" value="Unassembled WGS sequence"/>
</dbReference>
<evidence type="ECO:0000256" key="5">
    <source>
        <dbReference type="RuleBase" id="RU000660"/>
    </source>
</evidence>
<keyword evidence="3 4" id="KW-0687">Ribonucleoprotein</keyword>
<dbReference type="Pfam" id="PF01196">
    <property type="entry name" value="Ribosomal_L17"/>
    <property type="match status" value="1"/>
</dbReference>
<dbReference type="HAMAP" id="MF_01368">
    <property type="entry name" value="Ribosomal_bL17"/>
    <property type="match status" value="1"/>
</dbReference>
<dbReference type="GO" id="GO:0022625">
    <property type="term" value="C:cytosolic large ribosomal subunit"/>
    <property type="evidence" value="ECO:0007669"/>
    <property type="project" value="TreeGrafter"/>
</dbReference>
<dbReference type="InterPro" id="IPR000456">
    <property type="entry name" value="Ribosomal_bL17"/>
</dbReference>
<evidence type="ECO:0000256" key="4">
    <source>
        <dbReference type="HAMAP-Rule" id="MF_01368"/>
    </source>
</evidence>
<dbReference type="PANTHER" id="PTHR14413:SF16">
    <property type="entry name" value="LARGE RIBOSOMAL SUBUNIT PROTEIN BL17M"/>
    <property type="match status" value="1"/>
</dbReference>
<dbReference type="AlphaFoldDB" id="A0A2H0TYY5"/>
<evidence type="ECO:0000256" key="1">
    <source>
        <dbReference type="ARBA" id="ARBA00008777"/>
    </source>
</evidence>
<name>A0A2H0TYY5_9BACT</name>
<dbReference type="InterPro" id="IPR047859">
    <property type="entry name" value="Ribosomal_bL17_CS"/>
</dbReference>
<evidence type="ECO:0000313" key="6">
    <source>
        <dbReference type="EMBL" id="PIR76726.1"/>
    </source>
</evidence>
<proteinExistence type="inferred from homology"/>
<sequence>MRHKKKRQRTLGRPKAQREALLRNLAESLILHEAIETTKVKAKELRMFVEPLITTAKGGTLTDRRRLIQSLYTDKAVVKLMDDLGPRYKERNGGYTRILKIGFRPNDGAEKVRIELV</sequence>
<keyword evidence="2 4" id="KW-0689">Ribosomal protein</keyword>
<gene>
    <name evidence="4" type="primary">rplQ</name>
    <name evidence="6" type="ORF">COU32_00565</name>
</gene>
<accession>A0A2H0TYY5</accession>
<dbReference type="SUPFAM" id="SSF64263">
    <property type="entry name" value="Prokaryotic ribosomal protein L17"/>
    <property type="match status" value="1"/>
</dbReference>
<organism evidence="6 7">
    <name type="scientific">Candidatus Magasanikbacteria bacterium CG10_big_fil_rev_8_21_14_0_10_42_10</name>
    <dbReference type="NCBI Taxonomy" id="1974649"/>
    <lineage>
        <taxon>Bacteria</taxon>
        <taxon>Candidatus Magasanikiibacteriota</taxon>
    </lineage>
</organism>
<dbReference type="PROSITE" id="PS01167">
    <property type="entry name" value="RIBOSOMAL_L17"/>
    <property type="match status" value="1"/>
</dbReference>
<dbReference type="NCBIfam" id="TIGR00059">
    <property type="entry name" value="L17"/>
    <property type="match status" value="1"/>
</dbReference>
<evidence type="ECO:0000313" key="7">
    <source>
        <dbReference type="Proteomes" id="UP000231530"/>
    </source>
</evidence>
<dbReference type="InterPro" id="IPR036373">
    <property type="entry name" value="Ribosomal_bL17_sf"/>
</dbReference>
<reference evidence="7" key="1">
    <citation type="submission" date="2017-09" db="EMBL/GenBank/DDBJ databases">
        <title>Depth-based differentiation of microbial function through sediment-hosted aquifers and enrichment of novel symbionts in the deep terrestrial subsurface.</title>
        <authorList>
            <person name="Probst A.J."/>
            <person name="Ladd B."/>
            <person name="Jarett J.K."/>
            <person name="Geller-Mcgrath D.E."/>
            <person name="Sieber C.M.K."/>
            <person name="Emerson J.B."/>
            <person name="Anantharaman K."/>
            <person name="Thomas B.C."/>
            <person name="Malmstrom R."/>
            <person name="Stieglmeier M."/>
            <person name="Klingl A."/>
            <person name="Woyke T."/>
            <person name="Ryan C.M."/>
            <person name="Banfield J.F."/>
        </authorList>
    </citation>
    <scope>NUCLEOTIDE SEQUENCE [LARGE SCALE GENOMIC DNA]</scope>
</reference>
<comment type="subunit">
    <text evidence="4">Part of the 50S ribosomal subunit. Contacts protein L32.</text>
</comment>
<comment type="similarity">
    <text evidence="1 4 5">Belongs to the bacterial ribosomal protein bL17 family.</text>
</comment>
<evidence type="ECO:0000256" key="2">
    <source>
        <dbReference type="ARBA" id="ARBA00022980"/>
    </source>
</evidence>
<dbReference type="GO" id="GO:0006412">
    <property type="term" value="P:translation"/>
    <property type="evidence" value="ECO:0007669"/>
    <property type="project" value="UniProtKB-UniRule"/>
</dbReference>